<dbReference type="InterPro" id="IPR003953">
    <property type="entry name" value="FAD-dep_OxRdtase_2_FAD-bd"/>
</dbReference>
<dbReference type="PANTHER" id="PTHR47470:SF1">
    <property type="entry name" value="FAD-DEPENDENT OXIDOREDUCTASE 2 FAD BINDING DOMAIN-CONTAINING PROTEIN"/>
    <property type="match status" value="1"/>
</dbReference>
<keyword evidence="6" id="KW-0443">Lipid metabolism</keyword>
<evidence type="ECO:0000256" key="5">
    <source>
        <dbReference type="ARBA" id="ARBA00023002"/>
    </source>
</evidence>
<evidence type="ECO:0000256" key="4">
    <source>
        <dbReference type="ARBA" id="ARBA00022827"/>
    </source>
</evidence>
<dbReference type="GO" id="GO:0008203">
    <property type="term" value="P:cholesterol metabolic process"/>
    <property type="evidence" value="ECO:0007669"/>
    <property type="project" value="UniProtKB-KW"/>
</dbReference>
<dbReference type="EMBL" id="JAAAJB010000048">
    <property type="protein sequence ID" value="KAG0268531.1"/>
    <property type="molecule type" value="Genomic_DNA"/>
</dbReference>
<evidence type="ECO:0000313" key="18">
    <source>
        <dbReference type="EMBL" id="KAG0268531.1"/>
    </source>
</evidence>
<dbReference type="InterPro" id="IPR007867">
    <property type="entry name" value="GMC_OxRtase_C"/>
</dbReference>
<evidence type="ECO:0000256" key="14">
    <source>
        <dbReference type="ARBA" id="ARBA00049778"/>
    </source>
</evidence>
<evidence type="ECO:0000256" key="7">
    <source>
        <dbReference type="ARBA" id="ARBA00023166"/>
    </source>
</evidence>
<keyword evidence="19" id="KW-1185">Reference proteome</keyword>
<comment type="pathway">
    <text evidence="11">Steroid metabolism; cholesterol degradation.</text>
</comment>
<organism evidence="18 19">
    <name type="scientific">Actinomortierella ambigua</name>
    <dbReference type="NCBI Taxonomy" id="1343610"/>
    <lineage>
        <taxon>Eukaryota</taxon>
        <taxon>Fungi</taxon>
        <taxon>Fungi incertae sedis</taxon>
        <taxon>Mucoromycota</taxon>
        <taxon>Mortierellomycotina</taxon>
        <taxon>Mortierellomycetes</taxon>
        <taxon>Mortierellales</taxon>
        <taxon>Mortierellaceae</taxon>
        <taxon>Actinomortierella</taxon>
    </lineage>
</organism>
<evidence type="ECO:0000259" key="16">
    <source>
        <dbReference type="Pfam" id="PF00890"/>
    </source>
</evidence>
<dbReference type="OrthoDB" id="9974421at2759"/>
<name>A0A9P6UAZ8_9FUNG</name>
<keyword evidence="9" id="KW-0413">Isomerase</keyword>
<keyword evidence="2" id="KW-0153">Cholesterol metabolism</keyword>
<dbReference type="Proteomes" id="UP000807716">
    <property type="component" value="Unassembled WGS sequence"/>
</dbReference>
<evidence type="ECO:0000256" key="1">
    <source>
        <dbReference type="ARBA" id="ARBA00001974"/>
    </source>
</evidence>
<evidence type="ECO:0000256" key="2">
    <source>
        <dbReference type="ARBA" id="ARBA00022548"/>
    </source>
</evidence>
<dbReference type="InterPro" id="IPR036188">
    <property type="entry name" value="FAD/NAD-bd_sf"/>
</dbReference>
<feature type="domain" description="Glucose-methanol-choline oxidoreductase C-terminal" evidence="17">
    <location>
        <begin position="502"/>
        <end position="568"/>
    </location>
</feature>
<dbReference type="Gene3D" id="3.50.50.60">
    <property type="entry name" value="FAD/NAD(P)-binding domain"/>
    <property type="match status" value="3"/>
</dbReference>
<feature type="region of interest" description="Disordered" evidence="15">
    <location>
        <begin position="641"/>
        <end position="682"/>
    </location>
</feature>
<evidence type="ECO:0000256" key="9">
    <source>
        <dbReference type="ARBA" id="ARBA00023235"/>
    </source>
</evidence>
<proteinExistence type="predicted"/>
<feature type="compositionally biased region" description="Acidic residues" evidence="15">
    <location>
        <begin position="652"/>
        <end position="661"/>
    </location>
</feature>
<evidence type="ECO:0000256" key="11">
    <source>
        <dbReference type="ARBA" id="ARBA00049645"/>
    </source>
</evidence>
<dbReference type="GO" id="GO:0016995">
    <property type="term" value="F:cholesterol oxidase activity"/>
    <property type="evidence" value="ECO:0007669"/>
    <property type="project" value="UniProtKB-EC"/>
</dbReference>
<dbReference type="GO" id="GO:0004769">
    <property type="term" value="F:steroid Delta-isomerase activity"/>
    <property type="evidence" value="ECO:0007669"/>
    <property type="project" value="UniProtKB-EC"/>
</dbReference>
<dbReference type="SUPFAM" id="SSF53474">
    <property type="entry name" value="alpha/beta-Hydrolases"/>
    <property type="match status" value="1"/>
</dbReference>
<dbReference type="InterPro" id="IPR052542">
    <property type="entry name" value="Cholesterol_Oxidase"/>
</dbReference>
<dbReference type="Pfam" id="PF00890">
    <property type="entry name" value="FAD_binding_2"/>
    <property type="match status" value="1"/>
</dbReference>
<evidence type="ECO:0000256" key="15">
    <source>
        <dbReference type="SAM" id="MobiDB-lite"/>
    </source>
</evidence>
<evidence type="ECO:0000313" key="19">
    <source>
        <dbReference type="Proteomes" id="UP000807716"/>
    </source>
</evidence>
<keyword evidence="5" id="KW-0560">Oxidoreductase</keyword>
<gene>
    <name evidence="18" type="ORF">DFQ27_006447</name>
</gene>
<reference evidence="18" key="1">
    <citation type="journal article" date="2020" name="Fungal Divers.">
        <title>Resolving the Mortierellaceae phylogeny through synthesis of multi-gene phylogenetics and phylogenomics.</title>
        <authorList>
            <person name="Vandepol N."/>
            <person name="Liber J."/>
            <person name="Desiro A."/>
            <person name="Na H."/>
            <person name="Kennedy M."/>
            <person name="Barry K."/>
            <person name="Grigoriev I.V."/>
            <person name="Miller A.N."/>
            <person name="O'Donnell K."/>
            <person name="Stajich J.E."/>
            <person name="Bonito G."/>
        </authorList>
    </citation>
    <scope>NUCLEOTIDE SEQUENCE</scope>
    <source>
        <strain evidence="18">BC1065</strain>
    </source>
</reference>
<evidence type="ECO:0000256" key="3">
    <source>
        <dbReference type="ARBA" id="ARBA00022630"/>
    </source>
</evidence>
<comment type="caution">
    <text evidence="18">The sequence shown here is derived from an EMBL/GenBank/DDBJ whole genome shotgun (WGS) entry which is preliminary data.</text>
</comment>
<evidence type="ECO:0000256" key="13">
    <source>
        <dbReference type="ARBA" id="ARBA00049744"/>
    </source>
</evidence>
<keyword evidence="8" id="KW-0753">Steroid metabolism</keyword>
<evidence type="ECO:0000256" key="8">
    <source>
        <dbReference type="ARBA" id="ARBA00023221"/>
    </source>
</evidence>
<evidence type="ECO:0000256" key="12">
    <source>
        <dbReference type="ARBA" id="ARBA00049723"/>
    </source>
</evidence>
<dbReference type="EC" id="1.1.3.6" evidence="12"/>
<keyword evidence="4" id="KW-0274">FAD</keyword>
<sequence>MPGKKDHPRPPRIGSPMTDLKMHYDAIVVGSGYGGAIAASRLARAGKRVCLLERGEERWPGEYPEGTIAATAEVQLNTDSGREGKKTGLYEIHKNDDQWAFVACGLGGTSLLNANTALRPDPRIWDNKAWPEELNEDKELLEQSFQHACDMLQPLPYPEDWPELPKLTTLEKQAKGAGVHEKFTRPPITVHFKDAMNPAGVMQKKSTLTGNDTTGINDWSKNTTLMNYIPDAWNHGAEIYTCCNVVRIERSSTKPAPYTVYFEWIDESRDEFLKEHGATIPPMFVTADIVVLGAGALGSTEILLRSVKTGGLTTSDNVGKRFSGNGDFLAFSYNGETLVNGVSMGDEKPSDFKHPVGPVITGLIDYRDTPNVMDGYVVEEGAIPCQASLLLRSVYGIMDDTTSKDLISAQDASFQERLQRNAREFTSYLTGVHSGAMAHTQTFLVMSHDDAQGELSLKSDRIRIEWPGIGSTRNFSRLDKLIEPLAMAVRGTYVRNPLSVATDNAIVTVHPIGGCSMGRSGAEGAINHKCQVFTGNGDEVYEGLYVMDGAVMPMSVGVNPFLTISALAERACALLARDRNWTIKYDPTTTPLDFKNRQFPIPYDHTKSYPDASGLAHLLRKSSIHDVLDREGEVMGLVVSEPVPGLSHDDSSDSSDSDGEDEVHMGVPKQYSNWAKSKKQDPRRSGVTFTELLRGHLSTVVLSDDYETADNQARSSGSTMNLTLTLSTGPIKEYFKRTTHTCKVIGTASCRALSDQPMMVESGVFTVFKPAEDDPSSKDEILYKLALLCASGERYRFEGRKPLKTADVLEGWMESSEILVTVYKVDPDTLTETVYGRGKLGKDDDDFFSEIKSVRGETVGFGSNLQAIKEFSVSTIGATVRQYLPFLNKIEYPEDMQGRKSYPRQRPEPQTFDVVASDGFKTRLTRFKGKKGPVLLLHGASVSSRIFTTDLIPHNLCDFLLAQGYDVWISDWRMSILVEDSHKQSHIYGGARDHAAAIKIILAETGCESVQVVAHCVGSLTLFAGLLNGEIEGVSSVVGSQVATRPKISTFNRIKQNLHLVPLFEKVLMQDEFDCNTDRKESTLLDRAIDNALRFIPMPLDEQCNNAVCRRASFCYGLLWEHEKISKNVHNHLDEILGAVNMTSLAGLVDNWCKHKTLTNADNVDIVTPENMKRVFENMPVLLFHGSENQVFITDSTMTTIEELRETNLPLTGMAYDYQGLYQRKLVKGYGHLDGIIGDRAHKDVYPIILQHLEANLKYSNIA</sequence>
<protein>
    <recommendedName>
        <fullName evidence="13">Cholesterol oxidase</fullName>
        <ecNumber evidence="12">1.1.3.6</ecNumber>
        <ecNumber evidence="10">5.3.3.1</ecNumber>
    </recommendedName>
    <alternativeName>
        <fullName evidence="14">Cholesterol isomerase</fullName>
    </alternativeName>
</protein>
<keyword evidence="3" id="KW-0285">Flavoprotein</keyword>
<dbReference type="InterPro" id="IPR029058">
    <property type="entry name" value="AB_hydrolase_fold"/>
</dbReference>
<comment type="cofactor">
    <cofactor evidence="1">
        <name>FAD</name>
        <dbReference type="ChEBI" id="CHEBI:57692"/>
    </cofactor>
</comment>
<dbReference type="PANTHER" id="PTHR47470">
    <property type="entry name" value="CHOLESTEROL OXIDASE"/>
    <property type="match status" value="1"/>
</dbReference>
<dbReference type="Gene3D" id="3.40.50.1820">
    <property type="entry name" value="alpha/beta hydrolase"/>
    <property type="match status" value="1"/>
</dbReference>
<evidence type="ECO:0000259" key="17">
    <source>
        <dbReference type="Pfam" id="PF05199"/>
    </source>
</evidence>
<dbReference type="SUPFAM" id="SSF51905">
    <property type="entry name" value="FAD/NAD(P)-binding domain"/>
    <property type="match status" value="1"/>
</dbReference>
<evidence type="ECO:0000256" key="10">
    <source>
        <dbReference type="ARBA" id="ARBA00038856"/>
    </source>
</evidence>
<dbReference type="Pfam" id="PF05199">
    <property type="entry name" value="GMC_oxred_C"/>
    <property type="match status" value="1"/>
</dbReference>
<dbReference type="AlphaFoldDB" id="A0A9P6UAZ8"/>
<dbReference type="EC" id="5.3.3.1" evidence="10"/>
<accession>A0A9P6UAZ8</accession>
<evidence type="ECO:0000256" key="6">
    <source>
        <dbReference type="ARBA" id="ARBA00023098"/>
    </source>
</evidence>
<feature type="domain" description="FAD-dependent oxidoreductase 2 FAD-binding" evidence="16">
    <location>
        <begin position="25"/>
        <end position="72"/>
    </location>
</feature>
<keyword evidence="7" id="KW-1207">Sterol metabolism</keyword>